<evidence type="ECO:0000256" key="1">
    <source>
        <dbReference type="ARBA" id="ARBA00004202"/>
    </source>
</evidence>
<name>A0A511V2U6_9BACI</name>
<keyword evidence="5 15" id="KW-0547">Nucleotide-binding</keyword>
<keyword evidence="4 15" id="KW-1003">Cell membrane</keyword>
<evidence type="ECO:0000256" key="15">
    <source>
        <dbReference type="HAMAP-Rule" id="MF_01347"/>
    </source>
</evidence>
<dbReference type="InterPro" id="IPR036121">
    <property type="entry name" value="ATPase_F1/V1/A1_a/bsu_N_sf"/>
</dbReference>
<dbReference type="FunFam" id="1.10.1140.10:FF:000001">
    <property type="entry name" value="ATP synthase subunit beta"/>
    <property type="match status" value="1"/>
</dbReference>
<evidence type="ECO:0000256" key="13">
    <source>
        <dbReference type="ARBA" id="ARBA00052325"/>
    </source>
</evidence>
<dbReference type="InterPro" id="IPR003593">
    <property type="entry name" value="AAA+_ATPase"/>
</dbReference>
<dbReference type="RefSeq" id="WP_146938433.1">
    <property type="nucleotide sequence ID" value="NZ_BJXW01000028.1"/>
</dbReference>
<feature type="domain" description="AAA+ ATPase" evidence="16">
    <location>
        <begin position="150"/>
        <end position="335"/>
    </location>
</feature>
<evidence type="ECO:0000256" key="3">
    <source>
        <dbReference type="ARBA" id="ARBA00022448"/>
    </source>
</evidence>
<evidence type="ECO:0000256" key="8">
    <source>
        <dbReference type="ARBA" id="ARBA00022967"/>
    </source>
</evidence>
<comment type="function">
    <text evidence="14">Produces ATP from ADP in the presence of a sodium ion gradient across the membrane. The beta chain is the catalytic subunit.</text>
</comment>
<evidence type="ECO:0000256" key="12">
    <source>
        <dbReference type="ARBA" id="ARBA00023310"/>
    </source>
</evidence>
<dbReference type="Pfam" id="PF22919">
    <property type="entry name" value="ATP-synt_VA_C"/>
    <property type="match status" value="1"/>
</dbReference>
<evidence type="ECO:0000313" key="17">
    <source>
        <dbReference type="EMBL" id="GEN32063.1"/>
    </source>
</evidence>
<proteinExistence type="inferred from homology"/>
<comment type="subcellular location">
    <subcellularLocation>
        <location evidence="1 15">Cell membrane</location>
        <topology evidence="1 15">Peripheral membrane protein</topology>
    </subcellularLocation>
</comment>
<dbReference type="CDD" id="cd01133">
    <property type="entry name" value="F1-ATPase_beta_CD"/>
    <property type="match status" value="1"/>
</dbReference>
<keyword evidence="7 15" id="KW-0067">ATP-binding</keyword>
<dbReference type="Proteomes" id="UP000321491">
    <property type="component" value="Unassembled WGS sequence"/>
</dbReference>
<dbReference type="InterPro" id="IPR027417">
    <property type="entry name" value="P-loop_NTPase"/>
</dbReference>
<keyword evidence="6 15" id="KW-0375">Hydrogen ion transport</keyword>
<evidence type="ECO:0000256" key="14">
    <source>
        <dbReference type="ARBA" id="ARBA00059242"/>
    </source>
</evidence>
<keyword evidence="10 15" id="KW-0472">Membrane</keyword>
<dbReference type="GO" id="GO:0045259">
    <property type="term" value="C:proton-transporting ATP synthase complex"/>
    <property type="evidence" value="ECO:0007669"/>
    <property type="project" value="UniProtKB-KW"/>
</dbReference>
<dbReference type="FunFam" id="2.40.10.170:FF:000005">
    <property type="entry name" value="ATP synthase subunit beta"/>
    <property type="match status" value="1"/>
</dbReference>
<evidence type="ECO:0000256" key="7">
    <source>
        <dbReference type="ARBA" id="ARBA00022840"/>
    </source>
</evidence>
<dbReference type="NCBIfam" id="TIGR01039">
    <property type="entry name" value="atpD"/>
    <property type="match status" value="1"/>
</dbReference>
<keyword evidence="18" id="KW-1185">Reference proteome</keyword>
<dbReference type="CDD" id="cd18115">
    <property type="entry name" value="ATP-synt_F1_beta_N"/>
    <property type="match status" value="1"/>
</dbReference>
<keyword evidence="11 15" id="KW-0139">CF(1)</keyword>
<dbReference type="InterPro" id="IPR050053">
    <property type="entry name" value="ATPase_alpha/beta_chains"/>
</dbReference>
<dbReference type="InterPro" id="IPR000194">
    <property type="entry name" value="ATPase_F1/V1/A1_a/bsu_nucl-bd"/>
</dbReference>
<comment type="function">
    <text evidence="15">Produces ATP from ADP in the presence of a proton gradient across the membrane. The catalytic sites are hosted primarily by the beta subunits.</text>
</comment>
<gene>
    <name evidence="15 17" type="primary">atpD</name>
    <name evidence="17" type="ORF">CQU01_23010</name>
</gene>
<evidence type="ECO:0000256" key="10">
    <source>
        <dbReference type="ARBA" id="ARBA00023136"/>
    </source>
</evidence>
<accession>A0A511V2U6</accession>
<keyword evidence="9 15" id="KW-0406">Ion transport</keyword>
<feature type="binding site" evidence="15">
    <location>
        <begin position="158"/>
        <end position="165"/>
    </location>
    <ligand>
        <name>ATP</name>
        <dbReference type="ChEBI" id="CHEBI:30616"/>
    </ligand>
</feature>
<keyword evidence="8 15" id="KW-1278">Translocase</keyword>
<dbReference type="Gene3D" id="3.40.50.300">
    <property type="entry name" value="P-loop containing nucleotide triphosphate hydrolases"/>
    <property type="match status" value="1"/>
</dbReference>
<dbReference type="InterPro" id="IPR005722">
    <property type="entry name" value="ATP_synth_F1_bsu"/>
</dbReference>
<keyword evidence="12 15" id="KW-0066">ATP synthesis</keyword>
<dbReference type="HAMAP" id="MF_01347">
    <property type="entry name" value="ATP_synth_beta_bact"/>
    <property type="match status" value="1"/>
</dbReference>
<dbReference type="OrthoDB" id="9801639at2"/>
<dbReference type="InterPro" id="IPR055190">
    <property type="entry name" value="ATP-synt_VA_C"/>
</dbReference>
<sequence>MSKGHVTQVMGPVVDVKFDDDKLPEIYNALTVHFDSDNEGEQDKTLTLEVALHLGDNTVRTIAMASTDGVKRGMPVTDTGNPISVPVGDVTLGRIFNVLGENIDLDEPLPKDVRKDPIHRESPKFEELTTETEILETGIKVVDLLAPYIKGGKIGLFGGAGVGKTVLIQELINNIAQEHGGISVFAGVGERTREGNDLYFEMKDSGVIEKTAMVFGQMNEPPGARMRVALTGLTMAEYFRDEEGQDVLLFIDNIFRFTQAGSEVSALLGRMPSAVGYQPTLATEMGQLQERITSTNKGSVTSIQAIYVPADDYTDPAPATTFAHLDATTNLDRKLSEQGIYPAVDPLESTSRALDPEIVGEEHYEVATAVQRTLQRYRELQDIIAILGMDELSDEDKLTVARARRIQFFLSQNFHVAEQFTGQPGSYVPVKETVKGFKEILEGKYDHLPEDAFRLVGRIEEVVEKAKKMQQ</sequence>
<dbReference type="AlphaFoldDB" id="A0A511V2U6"/>
<dbReference type="EMBL" id="BJXW01000028">
    <property type="protein sequence ID" value="GEN32063.1"/>
    <property type="molecule type" value="Genomic_DNA"/>
</dbReference>
<dbReference type="SUPFAM" id="SSF52540">
    <property type="entry name" value="P-loop containing nucleoside triphosphate hydrolases"/>
    <property type="match status" value="1"/>
</dbReference>
<evidence type="ECO:0000256" key="11">
    <source>
        <dbReference type="ARBA" id="ARBA00023196"/>
    </source>
</evidence>
<dbReference type="InterPro" id="IPR020003">
    <property type="entry name" value="ATPase_a/bsu_AS"/>
</dbReference>
<protein>
    <recommendedName>
        <fullName evidence="15">ATP synthase subunit beta</fullName>
        <ecNumber evidence="15">7.1.2.2</ecNumber>
    </recommendedName>
    <alternativeName>
        <fullName evidence="15">ATP synthase F1 sector subunit beta</fullName>
    </alternativeName>
    <alternativeName>
        <fullName evidence="15">F-ATPase subunit beta</fullName>
    </alternativeName>
</protein>
<evidence type="ECO:0000256" key="9">
    <source>
        <dbReference type="ARBA" id="ARBA00023065"/>
    </source>
</evidence>
<evidence type="ECO:0000313" key="18">
    <source>
        <dbReference type="Proteomes" id="UP000321491"/>
    </source>
</evidence>
<evidence type="ECO:0000256" key="6">
    <source>
        <dbReference type="ARBA" id="ARBA00022781"/>
    </source>
</evidence>
<evidence type="ECO:0000256" key="2">
    <source>
        <dbReference type="ARBA" id="ARBA00008936"/>
    </source>
</evidence>
<dbReference type="InterPro" id="IPR024034">
    <property type="entry name" value="ATPase_F1/V1_b/a_C"/>
</dbReference>
<dbReference type="PROSITE" id="PS00152">
    <property type="entry name" value="ATPASE_ALPHA_BETA"/>
    <property type="match status" value="1"/>
</dbReference>
<dbReference type="Gene3D" id="1.10.1140.10">
    <property type="entry name" value="Bovine Mitochondrial F1-atpase, Atp Synthase Beta Chain, Chain D, domain 3"/>
    <property type="match status" value="1"/>
</dbReference>
<dbReference type="Pfam" id="PF00006">
    <property type="entry name" value="ATP-synt_ab"/>
    <property type="match status" value="1"/>
</dbReference>
<dbReference type="PANTHER" id="PTHR15184:SF71">
    <property type="entry name" value="ATP SYNTHASE SUBUNIT BETA, MITOCHONDRIAL"/>
    <property type="match status" value="1"/>
</dbReference>
<organism evidence="17 18">
    <name type="scientific">Cerasibacillus quisquiliarum</name>
    <dbReference type="NCBI Taxonomy" id="227865"/>
    <lineage>
        <taxon>Bacteria</taxon>
        <taxon>Bacillati</taxon>
        <taxon>Bacillota</taxon>
        <taxon>Bacilli</taxon>
        <taxon>Bacillales</taxon>
        <taxon>Bacillaceae</taxon>
        <taxon>Cerasibacillus</taxon>
    </lineage>
</organism>
<dbReference type="EC" id="7.1.2.2" evidence="15"/>
<dbReference type="CDD" id="cd18110">
    <property type="entry name" value="ATP-synt_F1_beta_C"/>
    <property type="match status" value="1"/>
</dbReference>
<dbReference type="SMART" id="SM00382">
    <property type="entry name" value="AAA"/>
    <property type="match status" value="1"/>
</dbReference>
<dbReference type="GO" id="GO:0005886">
    <property type="term" value="C:plasma membrane"/>
    <property type="evidence" value="ECO:0007669"/>
    <property type="project" value="UniProtKB-SubCell"/>
</dbReference>
<dbReference type="Pfam" id="PF02874">
    <property type="entry name" value="ATP-synt_ab_N"/>
    <property type="match status" value="1"/>
</dbReference>
<keyword evidence="3 15" id="KW-0813">Transport</keyword>
<evidence type="ECO:0000256" key="5">
    <source>
        <dbReference type="ARBA" id="ARBA00022741"/>
    </source>
</evidence>
<comment type="caution">
    <text evidence="17">The sequence shown here is derived from an EMBL/GenBank/DDBJ whole genome shotgun (WGS) entry which is preliminary data.</text>
</comment>
<comment type="catalytic activity">
    <reaction evidence="13">
        <text>4 Na(+)(in) + ATP + H2O = 4 Na(+)(out) + ADP + phosphate + H(+)</text>
        <dbReference type="Rhea" id="RHEA:58156"/>
        <dbReference type="ChEBI" id="CHEBI:15377"/>
        <dbReference type="ChEBI" id="CHEBI:15378"/>
        <dbReference type="ChEBI" id="CHEBI:29101"/>
        <dbReference type="ChEBI" id="CHEBI:30616"/>
        <dbReference type="ChEBI" id="CHEBI:43474"/>
        <dbReference type="ChEBI" id="CHEBI:456216"/>
        <dbReference type="EC" id="7.2.2.1"/>
    </reaction>
</comment>
<reference evidence="17 18" key="1">
    <citation type="submission" date="2019-07" db="EMBL/GenBank/DDBJ databases">
        <title>Whole genome shotgun sequence of Cerasibacillus quisquiliarum NBRC 102429.</title>
        <authorList>
            <person name="Hosoyama A."/>
            <person name="Uohara A."/>
            <person name="Ohji S."/>
            <person name="Ichikawa N."/>
        </authorList>
    </citation>
    <scope>NUCLEOTIDE SEQUENCE [LARGE SCALE GENOMIC DNA]</scope>
    <source>
        <strain evidence="17 18">NBRC 102429</strain>
    </source>
</reference>
<dbReference type="SUPFAM" id="SSF50615">
    <property type="entry name" value="N-terminal domain of alpha and beta subunits of F1 ATP synthase"/>
    <property type="match status" value="1"/>
</dbReference>
<evidence type="ECO:0000259" key="16">
    <source>
        <dbReference type="SMART" id="SM00382"/>
    </source>
</evidence>
<dbReference type="GO" id="GO:0046962">
    <property type="term" value="F:sodium-transporting ATPase activity, rotational mechanism"/>
    <property type="evidence" value="ECO:0007669"/>
    <property type="project" value="UniProtKB-EC"/>
</dbReference>
<dbReference type="InterPro" id="IPR004100">
    <property type="entry name" value="ATPase_F1/V1/A1_a/bsu_N"/>
</dbReference>
<dbReference type="Gene3D" id="2.40.10.170">
    <property type="match status" value="1"/>
</dbReference>
<comment type="similarity">
    <text evidence="2 15">Belongs to the ATPase alpha/beta chains family.</text>
</comment>
<comment type="catalytic activity">
    <reaction evidence="15">
        <text>ATP + H2O + 4 H(+)(in) = ADP + phosphate + 5 H(+)(out)</text>
        <dbReference type="Rhea" id="RHEA:57720"/>
        <dbReference type="ChEBI" id="CHEBI:15377"/>
        <dbReference type="ChEBI" id="CHEBI:15378"/>
        <dbReference type="ChEBI" id="CHEBI:30616"/>
        <dbReference type="ChEBI" id="CHEBI:43474"/>
        <dbReference type="ChEBI" id="CHEBI:456216"/>
        <dbReference type="EC" id="7.1.2.2"/>
    </reaction>
</comment>
<dbReference type="SUPFAM" id="SSF47917">
    <property type="entry name" value="C-terminal domain of alpha and beta subunits of F1 ATP synthase"/>
    <property type="match status" value="1"/>
</dbReference>
<dbReference type="GO" id="GO:0046933">
    <property type="term" value="F:proton-transporting ATP synthase activity, rotational mechanism"/>
    <property type="evidence" value="ECO:0007669"/>
    <property type="project" value="UniProtKB-UniRule"/>
</dbReference>
<dbReference type="GO" id="GO:0005524">
    <property type="term" value="F:ATP binding"/>
    <property type="evidence" value="ECO:0007669"/>
    <property type="project" value="UniProtKB-UniRule"/>
</dbReference>
<dbReference type="PANTHER" id="PTHR15184">
    <property type="entry name" value="ATP SYNTHASE"/>
    <property type="match status" value="1"/>
</dbReference>
<evidence type="ECO:0000256" key="4">
    <source>
        <dbReference type="ARBA" id="ARBA00022475"/>
    </source>
</evidence>
<dbReference type="FunFam" id="3.40.50.300:FF:000004">
    <property type="entry name" value="ATP synthase subunit beta"/>
    <property type="match status" value="1"/>
</dbReference>